<reference evidence="1 2" key="1">
    <citation type="journal article" date="2013" name="PLoS Genet.">
        <title>Comparative genome structure, secondary metabolite, and effector coding capacity across Cochliobolus pathogens.</title>
        <authorList>
            <person name="Condon B.J."/>
            <person name="Leng Y."/>
            <person name="Wu D."/>
            <person name="Bushley K.E."/>
            <person name="Ohm R.A."/>
            <person name="Otillar R."/>
            <person name="Martin J."/>
            <person name="Schackwitz W."/>
            <person name="Grimwood J."/>
            <person name="MohdZainudin N."/>
            <person name="Xue C."/>
            <person name="Wang R."/>
            <person name="Manning V.A."/>
            <person name="Dhillon B."/>
            <person name="Tu Z.J."/>
            <person name="Steffenson B.J."/>
            <person name="Salamov A."/>
            <person name="Sun H."/>
            <person name="Lowry S."/>
            <person name="LaButti K."/>
            <person name="Han J."/>
            <person name="Copeland A."/>
            <person name="Lindquist E."/>
            <person name="Barry K."/>
            <person name="Schmutz J."/>
            <person name="Baker S.E."/>
            <person name="Ciuffetti L.M."/>
            <person name="Grigoriev I.V."/>
            <person name="Zhong S."/>
            <person name="Turgeon B.G."/>
        </authorList>
    </citation>
    <scope>NUCLEOTIDE SEQUENCE [LARGE SCALE GENOMIC DNA]</scope>
    <source>
        <strain evidence="1 2">26-R-13</strain>
    </source>
</reference>
<sequence>EEPAAPRVDDAVAQLISQFQGMTLSVEQFDYLRQSTPAIRKLFEKPQNHVEAYRKLVIGVKKADPPVLERNDGSFQSIYPPIMKSQA</sequence>
<dbReference type="KEGG" id="bze:COCCADRAFT_63988"/>
<proteinExistence type="predicted"/>
<dbReference type="Proteomes" id="UP000053841">
    <property type="component" value="Unassembled WGS sequence"/>
</dbReference>
<protein>
    <submittedName>
        <fullName evidence="1">Uncharacterized protein</fullName>
    </submittedName>
</protein>
<accession>W6XJB6</accession>
<dbReference type="RefSeq" id="XP_007718491.1">
    <property type="nucleotide sequence ID" value="XM_007720301.1"/>
</dbReference>
<gene>
    <name evidence="1" type="ORF">COCCADRAFT_63988</name>
</gene>
<dbReference type="HOGENOM" id="CLU_2489291_0_0_1"/>
<evidence type="ECO:0000313" key="1">
    <source>
        <dbReference type="EMBL" id="EUC27207.1"/>
    </source>
</evidence>
<name>W6XJB6_COCC2</name>
<dbReference type="EMBL" id="KI964981">
    <property type="protein sequence ID" value="EUC27207.1"/>
    <property type="molecule type" value="Genomic_DNA"/>
</dbReference>
<evidence type="ECO:0000313" key="2">
    <source>
        <dbReference type="Proteomes" id="UP000053841"/>
    </source>
</evidence>
<dbReference type="OrthoDB" id="3695108at2759"/>
<feature type="non-terminal residue" evidence="1">
    <location>
        <position position="1"/>
    </location>
</feature>
<dbReference type="AlphaFoldDB" id="W6XJB6"/>
<dbReference type="GeneID" id="19150409"/>
<organism evidence="1 2">
    <name type="scientific">Cochliobolus carbonum (strain 26-R-13)</name>
    <name type="common">Maize leaf spot fungus</name>
    <name type="synonym">Bipolaris zeicola</name>
    <dbReference type="NCBI Taxonomy" id="930089"/>
    <lineage>
        <taxon>Eukaryota</taxon>
        <taxon>Fungi</taxon>
        <taxon>Dikarya</taxon>
        <taxon>Ascomycota</taxon>
        <taxon>Pezizomycotina</taxon>
        <taxon>Dothideomycetes</taxon>
        <taxon>Pleosporomycetidae</taxon>
        <taxon>Pleosporales</taxon>
        <taxon>Pleosporineae</taxon>
        <taxon>Pleosporaceae</taxon>
        <taxon>Bipolaris</taxon>
    </lineage>
</organism>
<feature type="non-terminal residue" evidence="1">
    <location>
        <position position="87"/>
    </location>
</feature>
<keyword evidence="2" id="KW-1185">Reference proteome</keyword>